<keyword evidence="2" id="KW-1185">Reference proteome</keyword>
<protein>
    <submittedName>
        <fullName evidence="1">Uncharacterized protein</fullName>
    </submittedName>
</protein>
<organism evidence="1 2">
    <name type="scientific">Leersia perrieri</name>
    <dbReference type="NCBI Taxonomy" id="77586"/>
    <lineage>
        <taxon>Eukaryota</taxon>
        <taxon>Viridiplantae</taxon>
        <taxon>Streptophyta</taxon>
        <taxon>Embryophyta</taxon>
        <taxon>Tracheophyta</taxon>
        <taxon>Spermatophyta</taxon>
        <taxon>Magnoliopsida</taxon>
        <taxon>Liliopsida</taxon>
        <taxon>Poales</taxon>
        <taxon>Poaceae</taxon>
        <taxon>BOP clade</taxon>
        <taxon>Oryzoideae</taxon>
        <taxon>Oryzeae</taxon>
        <taxon>Oryzinae</taxon>
        <taxon>Leersia</taxon>
    </lineage>
</organism>
<dbReference type="Gramene" id="LPERR07G02500.1">
    <property type="protein sequence ID" value="LPERR07G02500.1"/>
    <property type="gene ID" value="LPERR07G02500"/>
</dbReference>
<dbReference type="HOGENOM" id="CLU_947848_0_0_1"/>
<dbReference type="EnsemblPlants" id="LPERR07G02500.1">
    <property type="protein sequence ID" value="LPERR07G02500.1"/>
    <property type="gene ID" value="LPERR07G02500"/>
</dbReference>
<name>A0A0D9WVE5_9ORYZ</name>
<dbReference type="AlphaFoldDB" id="A0A0D9WVE5"/>
<dbReference type="Proteomes" id="UP000032180">
    <property type="component" value="Chromosome 7"/>
</dbReference>
<reference evidence="1 2" key="1">
    <citation type="submission" date="2012-08" db="EMBL/GenBank/DDBJ databases">
        <title>Oryza genome evolution.</title>
        <authorList>
            <person name="Wing R.A."/>
        </authorList>
    </citation>
    <scope>NUCLEOTIDE SEQUENCE</scope>
</reference>
<evidence type="ECO:0000313" key="1">
    <source>
        <dbReference type="EnsemblPlants" id="LPERR07G02500.1"/>
    </source>
</evidence>
<reference evidence="1" key="3">
    <citation type="submission" date="2015-04" db="UniProtKB">
        <authorList>
            <consortium name="EnsemblPlants"/>
        </authorList>
    </citation>
    <scope>IDENTIFICATION</scope>
</reference>
<reference evidence="2" key="2">
    <citation type="submission" date="2013-12" db="EMBL/GenBank/DDBJ databases">
        <authorList>
            <person name="Yu Y."/>
            <person name="Lee S."/>
            <person name="de Baynast K."/>
            <person name="Wissotski M."/>
            <person name="Liu L."/>
            <person name="Talag J."/>
            <person name="Goicoechea J."/>
            <person name="Angelova A."/>
            <person name="Jetty R."/>
            <person name="Kudrna D."/>
            <person name="Golser W."/>
            <person name="Rivera L."/>
            <person name="Zhang J."/>
            <person name="Wing R."/>
        </authorList>
    </citation>
    <scope>NUCLEOTIDE SEQUENCE</scope>
</reference>
<sequence length="294" mass="32092">MAAAAAAIRLRRGAVVSGPAPPPPRVNLHAISSPPQAAAAAAASNCSPFVSHARLPPPLLQVPPLLRHYSSKGSDAFAELAAARRNGTSPDPADVRTYVSTLTATVAALNVQEMRRVNLQCNNAPYTETGSKSLLHKMKNLSDSRKSLVDMLQKTEVRLELSVKILRDCMKASSMIVKVTKDHQKLFAALRKELEDGEKTAADFEKVIAMLDKEDEDLEKAMTSMLSLWELTYEWHIMLVPELVGCIEAIRRHLELRESVDAHLKHIAEALKKGAKGCVAIGLGAWLLLMLTTH</sequence>
<proteinExistence type="predicted"/>
<accession>A0A0D9WVE5</accession>
<evidence type="ECO:0000313" key="2">
    <source>
        <dbReference type="Proteomes" id="UP000032180"/>
    </source>
</evidence>